<organism evidence="1 2">
    <name type="scientific">Paraburkholderia xenovorans (strain LB400)</name>
    <dbReference type="NCBI Taxonomy" id="266265"/>
    <lineage>
        <taxon>Bacteria</taxon>
        <taxon>Pseudomonadati</taxon>
        <taxon>Pseudomonadota</taxon>
        <taxon>Betaproteobacteria</taxon>
        <taxon>Burkholderiales</taxon>
        <taxon>Burkholderiaceae</taxon>
        <taxon>Paraburkholderia</taxon>
    </lineage>
</organism>
<dbReference type="KEGG" id="bxe:Bxe_B2264"/>
<protein>
    <submittedName>
        <fullName evidence="1">Uncharacterized protein</fullName>
    </submittedName>
</protein>
<evidence type="ECO:0000313" key="2">
    <source>
        <dbReference type="Proteomes" id="UP000001817"/>
    </source>
</evidence>
<evidence type="ECO:0000313" key="1">
    <source>
        <dbReference type="EMBL" id="ABE33722.1"/>
    </source>
</evidence>
<dbReference type="STRING" id="266265.Bxe_B2264"/>
<dbReference type="EMBL" id="CP000271">
    <property type="protein sequence ID" value="ABE33722.1"/>
    <property type="molecule type" value="Genomic_DNA"/>
</dbReference>
<dbReference type="Proteomes" id="UP000001817">
    <property type="component" value="Chromosome 2"/>
</dbReference>
<proteinExistence type="predicted"/>
<gene>
    <name evidence="1" type="ORF">Bxe_B2264</name>
</gene>
<reference evidence="1 2" key="1">
    <citation type="journal article" date="2006" name="Proc. Natl. Acad. Sci. U.S.A.">
        <title>Burkholderia xenovorans LB400 harbors a multi-replicon, 9.73-Mbp genome shaped for versatility.</title>
        <authorList>
            <person name="Chain P.S."/>
            <person name="Denef V.J."/>
            <person name="Konstantinidis K.T."/>
            <person name="Vergez L.M."/>
            <person name="Agullo L."/>
            <person name="Reyes V.L."/>
            <person name="Hauser L."/>
            <person name="Cordova M."/>
            <person name="Gomez L."/>
            <person name="Gonzalez M."/>
            <person name="Land M."/>
            <person name="Lao V."/>
            <person name="Larimer F."/>
            <person name="LiPuma J.J."/>
            <person name="Mahenthiralingam E."/>
            <person name="Malfatti S.A."/>
            <person name="Marx C.J."/>
            <person name="Parnell J.J."/>
            <person name="Ramette A."/>
            <person name="Richardson P."/>
            <person name="Seeger M."/>
            <person name="Smith D."/>
            <person name="Spilker T."/>
            <person name="Sul W.J."/>
            <person name="Tsoi T.V."/>
            <person name="Ulrich L.E."/>
            <person name="Zhulin I.B."/>
            <person name="Tiedje J.M."/>
        </authorList>
    </citation>
    <scope>NUCLEOTIDE SEQUENCE [LARGE SCALE GENOMIC DNA]</scope>
    <source>
        <strain evidence="1 2">LB400</strain>
    </source>
</reference>
<accession>Q13QB7</accession>
<dbReference type="Gene3D" id="1.10.150.240">
    <property type="entry name" value="Putative phosphatase, domain 2"/>
    <property type="match status" value="1"/>
</dbReference>
<dbReference type="AlphaFoldDB" id="Q13QB7"/>
<dbReference type="eggNOG" id="ENOG5033FNF">
    <property type="taxonomic scope" value="Bacteria"/>
</dbReference>
<sequence>MLQASFFTRQPRRPVMNHASVESHGSAHTARVAALHPDDAHLSAYNAAFSDLGLRFRWDRATLDVLKEFNSEAARITAYIERFHGHLHRAYEADFLAQLILHKKAQYFSEFAATGG</sequence>
<name>Q13QB7_PARXL</name>
<keyword evidence="2" id="KW-1185">Reference proteome</keyword>
<dbReference type="InterPro" id="IPR023198">
    <property type="entry name" value="PGP-like_dom2"/>
</dbReference>